<dbReference type="PANTHER" id="PTHR48056">
    <property type="entry name" value="LRR RECEPTOR-LIKE SERINE/THREONINE-PROTEIN KINASE-RELATED"/>
    <property type="match status" value="1"/>
</dbReference>
<accession>A0ABD3L2V5</accession>
<dbReference type="PROSITE" id="PS00108">
    <property type="entry name" value="PROTEIN_KINASE_ST"/>
    <property type="match status" value="1"/>
</dbReference>
<sequence length="1029" mass="114902">MTRLKSSPPHIHSFLFFFFYIPCLVLLCFPSHVAESQIQDQEQQVLLNLRQSWQDPSSLSHWVASNSSSHCTWAEVTCQGGSITELNLVNLNINYSIPPFICDLKNLTKLNVSSNKIPGDFPTVLYNCSKLVYLDLSQNYFEGPIPSDIDRMANLQVLILAANSFSFDVPASISRLRRLRILHLYQSEYNGTYPQEIFSLSDLEELRLEFNGKFVSSQLPQNFTALKKLRFFSMAQTNLFGKIPETVGDMEGLEHLDLGMNLLTGEIPGNIFAPRNLSERYDEYTTNVSRSIPQPVSVVNLSAIDLSNNNLTGNIPEDFGKLKKLTRLNLEHNQFSGGIPEGISRLPALSDVILSHNNLSGTIPPDFGKFSALGRFEVAFNNLTGALPKQLCHGGMLFGLAAMDNNLGGELPESLGSCSSLADVRLNNNGFTGNVPGGLWTSPNLTNLILSGNELTGELPMELSPNLTWIDISHNRFFDKIPSTVSSWRNLKVFDASSNFLSSTVPTELTELPFLSFLLLGENELSGNLPTNVVSWKSLNFLNLSHNRLSGPIPREIGLLPVLTQLDLSENQLTGSVPPEIGQLKLNLLNLSSNHLTGRIPEALEDAKYDASFLNNQGLCAFNSFMRLNVCNSQSRRLSKKLLALIVIMAIAVASFILLAVLLKVRASRKKRDRINSTLQNSTLELTPFQNLNFTESIILSGLKEHNVIGNGGSGTVYRVIVSPDGDAVAVKRISSDRKLDKKLEKQFVAEVETLGNIRHVHIITLLCCITREDMKLLVYEYIENSSLDHWLYKKKRLSPISGVANNMILDWPKRLQIALGAAKGLCYMHHDCNSRPIIHRDVKSSNILLDSEFNAKIADFGLARMLHREVTTVSGIAGTHGYLAPEYVHTTRVNEKIDVYSFGVVLLELTTGREANDRDEDMCLADWAWRHIRDGNPISDALDEEIKDDSNVDEISYVFKLGIFCTATLPSTRPTMKEVLQRLLKCSDPLYNVEKKSQHKFDVVPLLENSKNEEMPRSNFHVLECNTY</sequence>
<dbReference type="InterPro" id="IPR013210">
    <property type="entry name" value="LRR_N_plant-typ"/>
</dbReference>
<keyword evidence="9 15" id="KW-0547">Nucleotide-binding</keyword>
<evidence type="ECO:0000256" key="13">
    <source>
        <dbReference type="ARBA" id="ARBA00023136"/>
    </source>
</evidence>
<feature type="binding site" evidence="15">
    <location>
        <position position="732"/>
    </location>
    <ligand>
        <name>ATP</name>
        <dbReference type="ChEBI" id="CHEBI:30616"/>
    </ligand>
</feature>
<dbReference type="FunFam" id="3.80.10.10:FF:000077">
    <property type="entry name" value="LRR receptor-like serine/threonine-protein kinase ERL1"/>
    <property type="match status" value="1"/>
</dbReference>
<evidence type="ECO:0000256" key="16">
    <source>
        <dbReference type="SAM" id="Phobius"/>
    </source>
</evidence>
<evidence type="ECO:0000313" key="19">
    <source>
        <dbReference type="EMBL" id="KAL3744878.1"/>
    </source>
</evidence>
<dbReference type="InterPro" id="IPR032675">
    <property type="entry name" value="LRR_dom_sf"/>
</dbReference>
<dbReference type="FunFam" id="3.80.10.10:FF:000041">
    <property type="entry name" value="LRR receptor-like serine/threonine-protein kinase ERECTA"/>
    <property type="match status" value="2"/>
</dbReference>
<dbReference type="Pfam" id="PF00069">
    <property type="entry name" value="Pkinase"/>
    <property type="match status" value="1"/>
</dbReference>
<dbReference type="InterPro" id="IPR011009">
    <property type="entry name" value="Kinase-like_dom_sf"/>
</dbReference>
<dbReference type="AlphaFoldDB" id="A0ABD3L2V5"/>
<feature type="signal peptide" evidence="17">
    <location>
        <begin position="1"/>
        <end position="36"/>
    </location>
</feature>
<feature type="domain" description="Protein kinase" evidence="18">
    <location>
        <begin position="703"/>
        <end position="992"/>
    </location>
</feature>
<dbReference type="InterPro" id="IPR008271">
    <property type="entry name" value="Ser/Thr_kinase_AS"/>
</dbReference>
<evidence type="ECO:0000256" key="17">
    <source>
        <dbReference type="SAM" id="SignalP"/>
    </source>
</evidence>
<evidence type="ECO:0000256" key="14">
    <source>
        <dbReference type="ARBA" id="ARBA00023180"/>
    </source>
</evidence>
<keyword evidence="7 17" id="KW-0732">Signal</keyword>
<dbReference type="GO" id="GO:0016020">
    <property type="term" value="C:membrane"/>
    <property type="evidence" value="ECO:0007669"/>
    <property type="project" value="UniProtKB-SubCell"/>
</dbReference>
<reference evidence="19 20" key="1">
    <citation type="submission" date="2024-11" db="EMBL/GenBank/DDBJ databases">
        <title>Chromosome-level genome assembly of Eucalyptus globulus Labill. provides insights into its genome evolution.</title>
        <authorList>
            <person name="Li X."/>
        </authorList>
    </citation>
    <scope>NUCLEOTIDE SEQUENCE [LARGE SCALE GENOMIC DNA]</scope>
    <source>
        <strain evidence="19">CL2024</strain>
        <tissue evidence="19">Fresh tender leaves</tissue>
    </source>
</reference>
<evidence type="ECO:0000256" key="9">
    <source>
        <dbReference type="ARBA" id="ARBA00022741"/>
    </source>
</evidence>
<dbReference type="Gene3D" id="3.80.10.10">
    <property type="entry name" value="Ribonuclease Inhibitor"/>
    <property type="match status" value="4"/>
</dbReference>
<keyword evidence="4" id="KW-0433">Leucine-rich repeat</keyword>
<name>A0ABD3L2V5_EUCGL</name>
<feature type="chain" id="PRO_5044808543" description="Protein kinase domain-containing protein" evidence="17">
    <location>
        <begin position="37"/>
        <end position="1029"/>
    </location>
</feature>
<dbReference type="GO" id="GO:0005524">
    <property type="term" value="F:ATP binding"/>
    <property type="evidence" value="ECO:0007669"/>
    <property type="project" value="UniProtKB-UniRule"/>
</dbReference>
<dbReference type="Gene3D" id="3.30.200.20">
    <property type="entry name" value="Phosphorylase Kinase, domain 1"/>
    <property type="match status" value="1"/>
</dbReference>
<evidence type="ECO:0000256" key="4">
    <source>
        <dbReference type="ARBA" id="ARBA00022614"/>
    </source>
</evidence>
<evidence type="ECO:0000256" key="3">
    <source>
        <dbReference type="ARBA" id="ARBA00009592"/>
    </source>
</evidence>
<dbReference type="GO" id="GO:0009791">
    <property type="term" value="P:post-embryonic development"/>
    <property type="evidence" value="ECO:0007669"/>
    <property type="project" value="UniProtKB-ARBA"/>
</dbReference>
<dbReference type="Gene3D" id="1.10.510.10">
    <property type="entry name" value="Transferase(Phosphotransferase) domain 1"/>
    <property type="match status" value="1"/>
</dbReference>
<dbReference type="Pfam" id="PF08263">
    <property type="entry name" value="LRRNT_2"/>
    <property type="match status" value="1"/>
</dbReference>
<evidence type="ECO:0000256" key="10">
    <source>
        <dbReference type="ARBA" id="ARBA00022777"/>
    </source>
</evidence>
<evidence type="ECO:0000256" key="5">
    <source>
        <dbReference type="ARBA" id="ARBA00022679"/>
    </source>
</evidence>
<evidence type="ECO:0000256" key="15">
    <source>
        <dbReference type="PROSITE-ProRule" id="PRU10141"/>
    </source>
</evidence>
<keyword evidence="8" id="KW-0677">Repeat</keyword>
<evidence type="ECO:0000256" key="6">
    <source>
        <dbReference type="ARBA" id="ARBA00022692"/>
    </source>
</evidence>
<protein>
    <recommendedName>
        <fullName evidence="18">Protein kinase domain-containing protein</fullName>
    </recommendedName>
</protein>
<dbReference type="SMART" id="SM00220">
    <property type="entry name" value="S_TKc"/>
    <property type="match status" value="1"/>
</dbReference>
<evidence type="ECO:0000259" key="18">
    <source>
        <dbReference type="PROSITE" id="PS50011"/>
    </source>
</evidence>
<keyword evidence="6 16" id="KW-0812">Transmembrane</keyword>
<evidence type="ECO:0000256" key="2">
    <source>
        <dbReference type="ARBA" id="ARBA00008684"/>
    </source>
</evidence>
<dbReference type="InterPro" id="IPR017441">
    <property type="entry name" value="Protein_kinase_ATP_BS"/>
</dbReference>
<keyword evidence="11 15" id="KW-0067">ATP-binding</keyword>
<comment type="similarity">
    <text evidence="2">Belongs to the protein kinase superfamily. Ser/Thr protein kinase family.</text>
</comment>
<evidence type="ECO:0000313" key="20">
    <source>
        <dbReference type="Proteomes" id="UP001634007"/>
    </source>
</evidence>
<dbReference type="Pfam" id="PF00560">
    <property type="entry name" value="LRR_1"/>
    <property type="match status" value="8"/>
</dbReference>
<proteinExistence type="inferred from homology"/>
<keyword evidence="20" id="KW-1185">Reference proteome</keyword>
<dbReference type="PROSITE" id="PS00107">
    <property type="entry name" value="PROTEIN_KINASE_ATP"/>
    <property type="match status" value="1"/>
</dbReference>
<dbReference type="InterPro" id="IPR001611">
    <property type="entry name" value="Leu-rich_rpt"/>
</dbReference>
<keyword evidence="13 16" id="KW-0472">Membrane</keyword>
<evidence type="ECO:0000256" key="7">
    <source>
        <dbReference type="ARBA" id="ARBA00022729"/>
    </source>
</evidence>
<dbReference type="FunFam" id="1.10.510.10:FF:000714">
    <property type="entry name" value="Kinase family with leucine-rich repeat domain-containing protein"/>
    <property type="match status" value="1"/>
</dbReference>
<dbReference type="Proteomes" id="UP001634007">
    <property type="component" value="Unassembled WGS sequence"/>
</dbReference>
<keyword evidence="5" id="KW-0808">Transferase</keyword>
<dbReference type="InterPro" id="IPR003591">
    <property type="entry name" value="Leu-rich_rpt_typical-subtyp"/>
</dbReference>
<keyword evidence="14" id="KW-0325">Glycoprotein</keyword>
<evidence type="ECO:0000256" key="8">
    <source>
        <dbReference type="ARBA" id="ARBA00022737"/>
    </source>
</evidence>
<dbReference type="FunFam" id="3.80.10.10:FF:000233">
    <property type="entry name" value="Leucine-rich repeat receptor-like protein kinase TDR"/>
    <property type="match status" value="1"/>
</dbReference>
<evidence type="ECO:0000256" key="1">
    <source>
        <dbReference type="ARBA" id="ARBA00004479"/>
    </source>
</evidence>
<organism evidence="19 20">
    <name type="scientific">Eucalyptus globulus</name>
    <name type="common">Tasmanian blue gum</name>
    <dbReference type="NCBI Taxonomy" id="34317"/>
    <lineage>
        <taxon>Eukaryota</taxon>
        <taxon>Viridiplantae</taxon>
        <taxon>Streptophyta</taxon>
        <taxon>Embryophyta</taxon>
        <taxon>Tracheophyta</taxon>
        <taxon>Spermatophyta</taxon>
        <taxon>Magnoliopsida</taxon>
        <taxon>eudicotyledons</taxon>
        <taxon>Gunneridae</taxon>
        <taxon>Pentapetalae</taxon>
        <taxon>rosids</taxon>
        <taxon>malvids</taxon>
        <taxon>Myrtales</taxon>
        <taxon>Myrtaceae</taxon>
        <taxon>Myrtoideae</taxon>
        <taxon>Eucalypteae</taxon>
        <taxon>Eucalyptus</taxon>
    </lineage>
</organism>
<comment type="caution">
    <text evidence="19">The sequence shown here is derived from an EMBL/GenBank/DDBJ whole genome shotgun (WGS) entry which is preliminary data.</text>
</comment>
<dbReference type="GO" id="GO:0016301">
    <property type="term" value="F:kinase activity"/>
    <property type="evidence" value="ECO:0007669"/>
    <property type="project" value="UniProtKB-KW"/>
</dbReference>
<dbReference type="PROSITE" id="PS50011">
    <property type="entry name" value="PROTEIN_KINASE_DOM"/>
    <property type="match status" value="1"/>
</dbReference>
<dbReference type="SUPFAM" id="SSF52058">
    <property type="entry name" value="L domain-like"/>
    <property type="match status" value="2"/>
</dbReference>
<dbReference type="EMBL" id="JBJKBG010000003">
    <property type="protein sequence ID" value="KAL3744878.1"/>
    <property type="molecule type" value="Genomic_DNA"/>
</dbReference>
<evidence type="ECO:0000256" key="11">
    <source>
        <dbReference type="ARBA" id="ARBA00022840"/>
    </source>
</evidence>
<dbReference type="InterPro" id="IPR050647">
    <property type="entry name" value="Plant_LRR-RLKs"/>
</dbReference>
<dbReference type="SUPFAM" id="SSF56112">
    <property type="entry name" value="Protein kinase-like (PK-like)"/>
    <property type="match status" value="1"/>
</dbReference>
<comment type="similarity">
    <text evidence="3">Belongs to the RLP family.</text>
</comment>
<dbReference type="InterPro" id="IPR000719">
    <property type="entry name" value="Prot_kinase_dom"/>
</dbReference>
<gene>
    <name evidence="19" type="ORF">ACJRO7_014051</name>
</gene>
<dbReference type="SMART" id="SM00369">
    <property type="entry name" value="LRR_TYP"/>
    <property type="match status" value="6"/>
</dbReference>
<keyword evidence="12 16" id="KW-1133">Transmembrane helix</keyword>
<comment type="subcellular location">
    <subcellularLocation>
        <location evidence="1">Membrane</location>
        <topology evidence="1">Single-pass type I membrane protein</topology>
    </subcellularLocation>
</comment>
<dbReference type="PANTHER" id="PTHR48056:SF29">
    <property type="entry name" value="RECEPTOR-LIKE PROTEIN KINASE HSL1"/>
    <property type="match status" value="1"/>
</dbReference>
<evidence type="ECO:0000256" key="12">
    <source>
        <dbReference type="ARBA" id="ARBA00022989"/>
    </source>
</evidence>
<keyword evidence="10" id="KW-0418">Kinase</keyword>
<dbReference type="Pfam" id="PF13855">
    <property type="entry name" value="LRR_8"/>
    <property type="match status" value="1"/>
</dbReference>
<feature type="transmembrane region" description="Helical" evidence="16">
    <location>
        <begin position="642"/>
        <end position="663"/>
    </location>
</feature>